<name>A0A4Y8QY75_9MICO</name>
<comment type="caution">
    <text evidence="1">The sequence shown here is derived from an EMBL/GenBank/DDBJ whole genome shotgun (WGS) entry which is preliminary data.</text>
</comment>
<reference evidence="1 2" key="1">
    <citation type="submission" date="2019-03" db="EMBL/GenBank/DDBJ databases">
        <title>Cellulosimicrobium funkei JCM14302 Assembly.</title>
        <authorList>
            <person name="Dou T."/>
        </authorList>
    </citation>
    <scope>NUCLEOTIDE SEQUENCE [LARGE SCALE GENOMIC DNA]</scope>
    <source>
        <strain evidence="1 2">JCM 14302</strain>
    </source>
</reference>
<protein>
    <submittedName>
        <fullName evidence="1">Uncharacterized protein</fullName>
    </submittedName>
</protein>
<accession>A0A4Y8QY75</accession>
<sequence>MRTFEGRFNMSAQTLHELDREWAALIEQGDFADRVDDWIQRWPALAPMARIDGGAPGKARFTAPEADEIFAALLEERARGDYPAGRLVLQCMLPAIARMARRCRGRYEDLDEATSDATAAMWSAIATYDVARNPSNIARRLWSRTLESVAGTARASAAHRRIVTVAVADPVGLLDGGQGRSLADRETHSPISIEEISHLDLGPTGEVLRLIAWGVDIQALSSDDALLLERLYAPDPDRPEYAELQTGRYQECVARQLGISHAALRARASRAVRRLARAVQAAL</sequence>
<evidence type="ECO:0000313" key="2">
    <source>
        <dbReference type="Proteomes" id="UP000298003"/>
    </source>
</evidence>
<gene>
    <name evidence="1" type="ORF">E1O70_18205</name>
</gene>
<dbReference type="GO" id="GO:0003700">
    <property type="term" value="F:DNA-binding transcription factor activity"/>
    <property type="evidence" value="ECO:0007669"/>
    <property type="project" value="InterPro"/>
</dbReference>
<keyword evidence="2" id="KW-1185">Reference proteome</keyword>
<dbReference type="EMBL" id="SOZH01000012">
    <property type="protein sequence ID" value="TFF04379.1"/>
    <property type="molecule type" value="Genomic_DNA"/>
</dbReference>
<evidence type="ECO:0000313" key="1">
    <source>
        <dbReference type="EMBL" id="TFF04379.1"/>
    </source>
</evidence>
<organism evidence="1 2">
    <name type="scientific">Cellulosimicrobium funkei</name>
    <dbReference type="NCBI Taxonomy" id="264251"/>
    <lineage>
        <taxon>Bacteria</taxon>
        <taxon>Bacillati</taxon>
        <taxon>Actinomycetota</taxon>
        <taxon>Actinomycetes</taxon>
        <taxon>Micrococcales</taxon>
        <taxon>Promicromonosporaceae</taxon>
        <taxon>Cellulosimicrobium</taxon>
    </lineage>
</organism>
<dbReference type="GO" id="GO:0006352">
    <property type="term" value="P:DNA-templated transcription initiation"/>
    <property type="evidence" value="ECO:0007669"/>
    <property type="project" value="InterPro"/>
</dbReference>
<dbReference type="AlphaFoldDB" id="A0A4Y8QY75"/>
<dbReference type="InterPro" id="IPR013325">
    <property type="entry name" value="RNA_pol_sigma_r2"/>
</dbReference>
<dbReference type="GeneID" id="95686419"/>
<dbReference type="RefSeq" id="WP_061268913.1">
    <property type="nucleotide sequence ID" value="NZ_SOZH01000012.1"/>
</dbReference>
<dbReference type="Proteomes" id="UP000298003">
    <property type="component" value="Unassembled WGS sequence"/>
</dbReference>
<proteinExistence type="predicted"/>
<dbReference type="SUPFAM" id="SSF88946">
    <property type="entry name" value="Sigma2 domain of RNA polymerase sigma factors"/>
    <property type="match status" value="1"/>
</dbReference>